<reference evidence="2" key="1">
    <citation type="submission" date="2014-10" db="EMBL/GenBank/DDBJ databases">
        <title>Genome sequencing of Vitellibacter sp. D-24.</title>
        <authorList>
            <person name="Thevarajoo S."/>
            <person name="Selvaratnam C."/>
            <person name="Goh K.M."/>
            <person name="Chong C.S."/>
        </authorList>
    </citation>
    <scope>NUCLEOTIDE SEQUENCE [LARGE SCALE GENOMIC DNA]</scope>
    <source>
        <strain evidence="2">D-24</strain>
    </source>
</reference>
<comment type="caution">
    <text evidence="1">The sequence shown here is derived from an EMBL/GenBank/DDBJ whole genome shotgun (WGS) entry which is preliminary data.</text>
</comment>
<protein>
    <submittedName>
        <fullName evidence="1">Uncharacterized protein</fullName>
    </submittedName>
</protein>
<dbReference type="Proteomes" id="UP000070138">
    <property type="component" value="Unassembled WGS sequence"/>
</dbReference>
<evidence type="ECO:0000313" key="1">
    <source>
        <dbReference type="EMBL" id="KXO01389.1"/>
    </source>
</evidence>
<keyword evidence="2" id="KW-1185">Reference proteome</keyword>
<proteinExistence type="predicted"/>
<sequence>MRNEGNDIGFEGRNIGFEGNDIGFEGRNIGFEGNDIGFEGKNIGYEGNDIGCEGKYFGCEGNDFGYEGNDIGFEEFVMFLVSCFLFNWGIGSLGFYHKGHYERGCDDWMVYGKYKEPNLCGPFLAV</sequence>
<dbReference type="EMBL" id="JRWG01000001">
    <property type="protein sequence ID" value="KXO01389.1"/>
    <property type="molecule type" value="Genomic_DNA"/>
</dbReference>
<dbReference type="AlphaFoldDB" id="A0A137RMG7"/>
<gene>
    <name evidence="1" type="ORF">LS48_02755</name>
</gene>
<name>A0A137RMG7_9FLAO</name>
<dbReference type="STRING" id="1548749.LS48_02755"/>
<reference evidence="1 2" key="2">
    <citation type="journal article" date="2016" name="Int. J. Syst. Evol. Microbiol.">
        <title>Vitellibacter aquimaris sp. nov., a marine bacterium isolated from seawater.</title>
        <authorList>
            <person name="Thevarajoo S."/>
            <person name="Selvaratnam C."/>
            <person name="Goh K.M."/>
            <person name="Hong K.W."/>
            <person name="Chan X.Y."/>
            <person name="Chan K.G."/>
            <person name="Chong C.S."/>
        </authorList>
    </citation>
    <scope>NUCLEOTIDE SEQUENCE [LARGE SCALE GENOMIC DNA]</scope>
    <source>
        <strain evidence="1 2">D-24</strain>
    </source>
</reference>
<evidence type="ECO:0000313" key="2">
    <source>
        <dbReference type="Proteomes" id="UP000070138"/>
    </source>
</evidence>
<accession>A0A137RMG7</accession>
<organism evidence="1 2">
    <name type="scientific">Aequorivita aquimaris</name>
    <dbReference type="NCBI Taxonomy" id="1548749"/>
    <lineage>
        <taxon>Bacteria</taxon>
        <taxon>Pseudomonadati</taxon>
        <taxon>Bacteroidota</taxon>
        <taxon>Flavobacteriia</taxon>
        <taxon>Flavobacteriales</taxon>
        <taxon>Flavobacteriaceae</taxon>
        <taxon>Aequorivita</taxon>
    </lineage>
</organism>